<comment type="caution">
    <text evidence="1">The sequence shown here is derived from an EMBL/GenBank/DDBJ whole genome shotgun (WGS) entry which is preliminary data.</text>
</comment>
<reference evidence="2" key="1">
    <citation type="submission" date="2012-11" db="EMBL/GenBank/DDBJ databases">
        <authorList>
            <person name="Lucero-Rivera Y.E."/>
            <person name="Tovar-Ramirez D."/>
        </authorList>
    </citation>
    <scope>NUCLEOTIDE SEQUENCE [LARGE SCALE GENOMIC DNA]</scope>
    <source>
        <strain evidence="2">Araruama</strain>
    </source>
</reference>
<accession>A0A1V1P0K7</accession>
<evidence type="ECO:0000313" key="1">
    <source>
        <dbReference type="EMBL" id="ETR68306.1"/>
    </source>
</evidence>
<name>A0A1V1P0K7_9BACT</name>
<protein>
    <submittedName>
        <fullName evidence="1">Uncharacterized protein</fullName>
    </submittedName>
</protein>
<evidence type="ECO:0000313" key="2">
    <source>
        <dbReference type="Proteomes" id="UP000189670"/>
    </source>
</evidence>
<dbReference type="EMBL" id="ATBP01001003">
    <property type="protein sequence ID" value="ETR68306.1"/>
    <property type="molecule type" value="Genomic_DNA"/>
</dbReference>
<organism evidence="1 2">
    <name type="scientific">Candidatus Magnetoglobus multicellularis str. Araruama</name>
    <dbReference type="NCBI Taxonomy" id="890399"/>
    <lineage>
        <taxon>Bacteria</taxon>
        <taxon>Pseudomonadati</taxon>
        <taxon>Thermodesulfobacteriota</taxon>
        <taxon>Desulfobacteria</taxon>
        <taxon>Desulfobacterales</taxon>
        <taxon>Desulfobacteraceae</taxon>
        <taxon>Candidatus Magnetoglobus</taxon>
    </lineage>
</organism>
<dbReference type="Proteomes" id="UP000189670">
    <property type="component" value="Unassembled WGS sequence"/>
</dbReference>
<proteinExistence type="predicted"/>
<dbReference type="AlphaFoldDB" id="A0A1V1P0K7"/>
<gene>
    <name evidence="1" type="ORF">OMM_10664</name>
</gene>
<sequence length="115" mass="13043">MIFKPLSPIPEAVLTPSKTGDSAFDSAIILLDFGKYRDASVCLEKAISYKMIALNLIKNEQFLPDGNELNDFVENYQDTSLTDEFMIENIKKVLDLSQKKYDITKDIEAKKNTQC</sequence>